<feature type="signal peptide" evidence="1">
    <location>
        <begin position="1"/>
        <end position="23"/>
    </location>
</feature>
<dbReference type="InterPro" id="IPR018789">
    <property type="entry name" value="Flo11"/>
</dbReference>
<evidence type="ECO:0000313" key="3">
    <source>
        <dbReference type="EMBL" id="KAG0687293.1"/>
    </source>
</evidence>
<keyword evidence="4" id="KW-1185">Reference proteome</keyword>
<evidence type="ECO:0000259" key="2">
    <source>
        <dbReference type="PROSITE" id="PS51824"/>
    </source>
</evidence>
<name>A0A9P6WK97_9ASCO</name>
<sequence>MKSFISLLCFLFTFIIGISNAAAQKPDSTCNTYELVPTPACTAIPKNSNNLPSASVDFLSAIKVSDSIYSVTFTFSVDLSYDIKYIENIHFLGLIPGDGDNKYLYNTDYDTPADLPSPYNWKTTLEMYIDKENCLPFFTIQYNINHLPEVNFVADYQFNCNTDNYNLNQQYFPKY</sequence>
<comment type="caution">
    <text evidence="3">The sequence shown here is derived from an EMBL/GenBank/DDBJ whole genome shotgun (WGS) entry which is preliminary data.</text>
</comment>
<gene>
    <name evidence="3" type="ORF">C6P40_002544</name>
</gene>
<dbReference type="AlphaFoldDB" id="A0A9P6WK97"/>
<feature type="domain" description="Flo11" evidence="2">
    <location>
        <begin position="17"/>
        <end position="175"/>
    </location>
</feature>
<dbReference type="Proteomes" id="UP000697127">
    <property type="component" value="Unassembled WGS sequence"/>
</dbReference>
<reference evidence="3" key="1">
    <citation type="submission" date="2020-11" db="EMBL/GenBank/DDBJ databases">
        <title>Kefir isolates.</title>
        <authorList>
            <person name="Marcisauskas S."/>
            <person name="Kim Y."/>
            <person name="Blasche S."/>
        </authorList>
    </citation>
    <scope>NUCLEOTIDE SEQUENCE</scope>
    <source>
        <strain evidence="3">Olga-1</strain>
    </source>
</reference>
<evidence type="ECO:0000313" key="4">
    <source>
        <dbReference type="Proteomes" id="UP000697127"/>
    </source>
</evidence>
<keyword evidence="1" id="KW-0732">Signal</keyword>
<protein>
    <recommendedName>
        <fullName evidence="2">Flo11 domain-containing protein</fullName>
    </recommendedName>
</protein>
<evidence type="ECO:0000256" key="1">
    <source>
        <dbReference type="SAM" id="SignalP"/>
    </source>
</evidence>
<feature type="chain" id="PRO_5040265552" description="Flo11 domain-containing protein" evidence="1">
    <location>
        <begin position="24"/>
        <end position="175"/>
    </location>
</feature>
<dbReference type="EMBL" id="PUHW01000283">
    <property type="protein sequence ID" value="KAG0687293.1"/>
    <property type="molecule type" value="Genomic_DNA"/>
</dbReference>
<feature type="non-terminal residue" evidence="3">
    <location>
        <position position="175"/>
    </location>
</feature>
<dbReference type="PROSITE" id="PS51824">
    <property type="entry name" value="FLO11"/>
    <property type="match status" value="1"/>
</dbReference>
<proteinExistence type="predicted"/>
<accession>A0A9P6WK97</accession>
<organism evidence="3 4">
    <name type="scientific">Pichia californica</name>
    <dbReference type="NCBI Taxonomy" id="460514"/>
    <lineage>
        <taxon>Eukaryota</taxon>
        <taxon>Fungi</taxon>
        <taxon>Dikarya</taxon>
        <taxon>Ascomycota</taxon>
        <taxon>Saccharomycotina</taxon>
        <taxon>Pichiomycetes</taxon>
        <taxon>Pichiales</taxon>
        <taxon>Pichiaceae</taxon>
        <taxon>Pichia</taxon>
    </lineage>
</organism>
<dbReference type="Pfam" id="PF10182">
    <property type="entry name" value="Flo11"/>
    <property type="match status" value="1"/>
</dbReference>